<dbReference type="Pfam" id="PF03861">
    <property type="entry name" value="ANTAR"/>
    <property type="match status" value="1"/>
</dbReference>
<dbReference type="InterPro" id="IPR005561">
    <property type="entry name" value="ANTAR"/>
</dbReference>
<keyword evidence="2" id="KW-0804">Transcription</keyword>
<dbReference type="SMART" id="SM00065">
    <property type="entry name" value="GAF"/>
    <property type="match status" value="1"/>
</dbReference>
<sequence length="287" mass="30731">MQARALADLVLDPVRALGQRIARRGRGRARADPAGHADRGGPGDPVAHERDDGGLDRAPGRSRPARGRQCSRGRGCAEVEQEREEVGRGEIVTAAVDLFGTSGAGLMVADEQDTLRYAAATDGPGRVLEEVQSETGQGPCVDTFVDGRPVATDDLAAEQRRPASRDVLVGHGVRAVLGVPVRLGGVVVGSLDVYLDRPHRWDDSEHAALTRYAQVLQMSLRSAPAARHTGELVRQLQYALDYRVVIERAVGYVMAARRTDAVTAFDLLRRAELLATGRLPGPDRGSG</sequence>
<dbReference type="InterPro" id="IPR003018">
    <property type="entry name" value="GAF"/>
</dbReference>
<evidence type="ECO:0000259" key="4">
    <source>
        <dbReference type="SMART" id="SM00065"/>
    </source>
</evidence>
<name>A0ABW3VIS1_9PSEU</name>
<protein>
    <submittedName>
        <fullName evidence="6">GAF and ANTAR domain-containing protein</fullName>
    </submittedName>
</protein>
<feature type="compositionally biased region" description="Basic and acidic residues" evidence="3">
    <location>
        <begin position="29"/>
        <end position="59"/>
    </location>
</feature>
<feature type="region of interest" description="Disordered" evidence="3">
    <location>
        <begin position="20"/>
        <end position="84"/>
    </location>
</feature>
<reference evidence="7" key="1">
    <citation type="journal article" date="2019" name="Int. J. Syst. Evol. Microbiol.">
        <title>The Global Catalogue of Microorganisms (GCM) 10K type strain sequencing project: providing services to taxonomists for standard genome sequencing and annotation.</title>
        <authorList>
            <consortium name="The Broad Institute Genomics Platform"/>
            <consortium name="The Broad Institute Genome Sequencing Center for Infectious Disease"/>
            <person name="Wu L."/>
            <person name="Ma J."/>
        </authorList>
    </citation>
    <scope>NUCLEOTIDE SEQUENCE [LARGE SCALE GENOMIC DNA]</scope>
    <source>
        <strain evidence="7">CCUG 49018</strain>
    </source>
</reference>
<dbReference type="SMART" id="SM01012">
    <property type="entry name" value="ANTAR"/>
    <property type="match status" value="1"/>
</dbReference>
<evidence type="ECO:0000256" key="3">
    <source>
        <dbReference type="SAM" id="MobiDB-lite"/>
    </source>
</evidence>
<dbReference type="InterPro" id="IPR036388">
    <property type="entry name" value="WH-like_DNA-bd_sf"/>
</dbReference>
<evidence type="ECO:0000313" key="7">
    <source>
        <dbReference type="Proteomes" id="UP001597182"/>
    </source>
</evidence>
<evidence type="ECO:0000259" key="5">
    <source>
        <dbReference type="SMART" id="SM01012"/>
    </source>
</evidence>
<evidence type="ECO:0000256" key="1">
    <source>
        <dbReference type="ARBA" id="ARBA00023015"/>
    </source>
</evidence>
<feature type="domain" description="ANTAR" evidence="5">
    <location>
        <begin position="232"/>
        <end position="275"/>
    </location>
</feature>
<dbReference type="Proteomes" id="UP001597182">
    <property type="component" value="Unassembled WGS sequence"/>
</dbReference>
<accession>A0ABW3VIS1</accession>
<proteinExistence type="predicted"/>
<dbReference type="Gene3D" id="1.10.10.10">
    <property type="entry name" value="Winged helix-like DNA-binding domain superfamily/Winged helix DNA-binding domain"/>
    <property type="match status" value="1"/>
</dbReference>
<comment type="caution">
    <text evidence="6">The sequence shown here is derived from an EMBL/GenBank/DDBJ whole genome shotgun (WGS) entry which is preliminary data.</text>
</comment>
<dbReference type="Gene3D" id="3.30.450.40">
    <property type="match status" value="1"/>
</dbReference>
<organism evidence="6 7">
    <name type="scientific">Pseudonocardia benzenivorans</name>
    <dbReference type="NCBI Taxonomy" id="228005"/>
    <lineage>
        <taxon>Bacteria</taxon>
        <taxon>Bacillati</taxon>
        <taxon>Actinomycetota</taxon>
        <taxon>Actinomycetes</taxon>
        <taxon>Pseudonocardiales</taxon>
        <taxon>Pseudonocardiaceae</taxon>
        <taxon>Pseudonocardia</taxon>
    </lineage>
</organism>
<dbReference type="SUPFAM" id="SSF55781">
    <property type="entry name" value="GAF domain-like"/>
    <property type="match status" value="1"/>
</dbReference>
<evidence type="ECO:0000313" key="6">
    <source>
        <dbReference type="EMBL" id="MFD1234194.1"/>
    </source>
</evidence>
<dbReference type="EMBL" id="JBHTMB010000115">
    <property type="protein sequence ID" value="MFD1234194.1"/>
    <property type="molecule type" value="Genomic_DNA"/>
</dbReference>
<feature type="domain" description="GAF" evidence="4">
    <location>
        <begin position="83"/>
        <end position="230"/>
    </location>
</feature>
<dbReference type="InterPro" id="IPR029016">
    <property type="entry name" value="GAF-like_dom_sf"/>
</dbReference>
<dbReference type="Pfam" id="PF01590">
    <property type="entry name" value="GAF"/>
    <property type="match status" value="1"/>
</dbReference>
<gene>
    <name evidence="6" type="ORF">ACFQ34_12970</name>
</gene>
<keyword evidence="1" id="KW-0805">Transcription regulation</keyword>
<evidence type="ECO:0000256" key="2">
    <source>
        <dbReference type="ARBA" id="ARBA00023163"/>
    </source>
</evidence>
<keyword evidence="7" id="KW-1185">Reference proteome</keyword>
<dbReference type="RefSeq" id="WP_346089889.1">
    <property type="nucleotide sequence ID" value="NZ_BAABKS010000005.1"/>
</dbReference>